<name>A0A0C9T7V7_PAXIN</name>
<organism evidence="2 3">
    <name type="scientific">Paxillus involutus ATCC 200175</name>
    <dbReference type="NCBI Taxonomy" id="664439"/>
    <lineage>
        <taxon>Eukaryota</taxon>
        <taxon>Fungi</taxon>
        <taxon>Dikarya</taxon>
        <taxon>Basidiomycota</taxon>
        <taxon>Agaricomycotina</taxon>
        <taxon>Agaricomycetes</taxon>
        <taxon>Agaricomycetidae</taxon>
        <taxon>Boletales</taxon>
        <taxon>Paxilineae</taxon>
        <taxon>Paxillaceae</taxon>
        <taxon>Paxillus</taxon>
    </lineage>
</organism>
<dbReference type="HOGENOM" id="CLU_054794_2_1_1"/>
<evidence type="ECO:0000313" key="3">
    <source>
        <dbReference type="Proteomes" id="UP000053647"/>
    </source>
</evidence>
<proteinExistence type="predicted"/>
<dbReference type="AlphaFoldDB" id="A0A0C9T7V7"/>
<reference evidence="3" key="2">
    <citation type="submission" date="2015-01" db="EMBL/GenBank/DDBJ databases">
        <title>Evolutionary Origins and Diversification of the Mycorrhizal Mutualists.</title>
        <authorList>
            <consortium name="DOE Joint Genome Institute"/>
            <consortium name="Mycorrhizal Genomics Consortium"/>
            <person name="Kohler A."/>
            <person name="Kuo A."/>
            <person name="Nagy L.G."/>
            <person name="Floudas D."/>
            <person name="Copeland A."/>
            <person name="Barry K.W."/>
            <person name="Cichocki N."/>
            <person name="Veneault-Fourrey C."/>
            <person name="LaButti K."/>
            <person name="Lindquist E.A."/>
            <person name="Lipzen A."/>
            <person name="Lundell T."/>
            <person name="Morin E."/>
            <person name="Murat C."/>
            <person name="Riley R."/>
            <person name="Ohm R."/>
            <person name="Sun H."/>
            <person name="Tunlid A."/>
            <person name="Henrissat B."/>
            <person name="Grigoriev I.V."/>
            <person name="Hibbett D.S."/>
            <person name="Martin F."/>
        </authorList>
    </citation>
    <scope>NUCLEOTIDE SEQUENCE [LARGE SCALE GENOMIC DNA]</scope>
    <source>
        <strain evidence="3">ATCC 200175</strain>
    </source>
</reference>
<dbReference type="OrthoDB" id="539398at2759"/>
<dbReference type="SUPFAM" id="SSF50475">
    <property type="entry name" value="FMN-binding split barrel"/>
    <property type="match status" value="1"/>
</dbReference>
<feature type="region of interest" description="Disordered" evidence="1">
    <location>
        <begin position="164"/>
        <end position="188"/>
    </location>
</feature>
<accession>A0A0C9T7V7</accession>
<dbReference type="InterPro" id="IPR012349">
    <property type="entry name" value="Split_barrel_FMN-bd"/>
</dbReference>
<dbReference type="PANTHER" id="PTHR39336">
    <property type="entry name" value="PYRIDOXAMINE PHOSPHATE OXIDASE FAMILY PROTEIN (AFU_ORTHOLOGUE AFUA_6G11440)"/>
    <property type="match status" value="1"/>
</dbReference>
<evidence type="ECO:0000313" key="2">
    <source>
        <dbReference type="EMBL" id="KIJ07258.1"/>
    </source>
</evidence>
<sequence length="288" mass="31329">MAKFYDEIPEWLFEWIKKQHMFWVASAPLSAHGHVNLSPKGTADCFHVVNSKQVWYEDLSGSGIETISHLRENGRITVMFSALDGPPRILRLFGVGTVHEYGTPEYDALIPATTRKPGSRAVIVIDVYQVGTSCGFAVPVYGFVTQRTQLLRYFDKREAVDRSFASSQQQQPGSCSDDNCDSEVAPVKGDTVPQGSLRAYWLLKNTHSLDGLPGLLIAPDAIPAATPQSRFDKDGLRPTLRRGDGSDGVVANESGRLVFGDGKSLALGFALGIVTATAITRAFGKLQG</sequence>
<dbReference type="Gene3D" id="2.30.110.10">
    <property type="entry name" value="Electron Transport, Fmn-binding Protein, Chain A"/>
    <property type="match status" value="1"/>
</dbReference>
<evidence type="ECO:0008006" key="4">
    <source>
        <dbReference type="Google" id="ProtNLM"/>
    </source>
</evidence>
<protein>
    <recommendedName>
        <fullName evidence="4">Pyridoxamine 5'-phosphate oxidase putative domain-containing protein</fullName>
    </recommendedName>
</protein>
<dbReference type="EMBL" id="KN819960">
    <property type="protein sequence ID" value="KIJ07258.1"/>
    <property type="molecule type" value="Genomic_DNA"/>
</dbReference>
<keyword evidence="3" id="KW-1185">Reference proteome</keyword>
<dbReference type="Proteomes" id="UP000053647">
    <property type="component" value="Unassembled WGS sequence"/>
</dbReference>
<gene>
    <name evidence="2" type="ORF">PAXINDRAFT_103032</name>
</gene>
<dbReference type="PANTHER" id="PTHR39336:SF3">
    <property type="entry name" value="PYRIDOXAMINE PHOSPHATE OXIDASE"/>
    <property type="match status" value="1"/>
</dbReference>
<evidence type="ECO:0000256" key="1">
    <source>
        <dbReference type="SAM" id="MobiDB-lite"/>
    </source>
</evidence>
<feature type="compositionally biased region" description="Polar residues" evidence="1">
    <location>
        <begin position="164"/>
        <end position="177"/>
    </location>
</feature>
<reference evidence="2 3" key="1">
    <citation type="submission" date="2014-06" db="EMBL/GenBank/DDBJ databases">
        <authorList>
            <consortium name="DOE Joint Genome Institute"/>
            <person name="Kuo A."/>
            <person name="Kohler A."/>
            <person name="Nagy L.G."/>
            <person name="Floudas D."/>
            <person name="Copeland A."/>
            <person name="Barry K.W."/>
            <person name="Cichocki N."/>
            <person name="Veneault-Fourrey C."/>
            <person name="LaButti K."/>
            <person name="Lindquist E.A."/>
            <person name="Lipzen A."/>
            <person name="Lundell T."/>
            <person name="Morin E."/>
            <person name="Murat C."/>
            <person name="Sun H."/>
            <person name="Tunlid A."/>
            <person name="Henrissat B."/>
            <person name="Grigoriev I.V."/>
            <person name="Hibbett D.S."/>
            <person name="Martin F."/>
            <person name="Nordberg H.P."/>
            <person name="Cantor M.N."/>
            <person name="Hua S.X."/>
        </authorList>
    </citation>
    <scope>NUCLEOTIDE SEQUENCE [LARGE SCALE GENOMIC DNA]</scope>
    <source>
        <strain evidence="2 3">ATCC 200175</strain>
    </source>
</reference>